<dbReference type="Pfam" id="PF01925">
    <property type="entry name" value="TauE"/>
    <property type="match status" value="1"/>
</dbReference>
<evidence type="ECO:0000256" key="1">
    <source>
        <dbReference type="ARBA" id="ARBA00004141"/>
    </source>
</evidence>
<feature type="transmembrane region" description="Helical" evidence="5">
    <location>
        <begin position="57"/>
        <end position="78"/>
    </location>
</feature>
<comment type="caution">
    <text evidence="6">The sequence shown here is derived from an EMBL/GenBank/DDBJ whole genome shotgun (WGS) entry which is preliminary data.</text>
</comment>
<feature type="transmembrane region" description="Helical" evidence="5">
    <location>
        <begin position="322"/>
        <end position="341"/>
    </location>
</feature>
<feature type="transmembrane region" description="Helical" evidence="5">
    <location>
        <begin position="268"/>
        <end position="284"/>
    </location>
</feature>
<keyword evidence="4 5" id="KW-0472">Membrane</keyword>
<sequence>MGAGNGYFVPIGQNVQQKRTVKEWFRKYFLEGQKLERQSEVHINRADLPWHERNRKYLATLIPFVIMHTIWWSMAIRYNLFALFPTRYELAITMILGAFVAGATSEGGGAIAFPVMTLLLHITPDVARDFSLIIQSAGMATSSFAILWMGVKVEWHSITYCSIGAGVSIILGLQFWDDVLDPQQKKMMFVSIWFSFAISLLILNLQKKRVTFDSIPNFKAWKALALVAAGFAGGILSAFTGSGVDICSFSILTLLFRVSEKIATPTSVILMFLNAMIGSYWRILMQQGVSQLAYEYFAVSVPVVVTCSPIGAFVSSHLHRQVLACFVYILETLAVLGFLITGPKWTLILAGAVIIIVGFSFFFIIAKIGQRLTGIESERESNASVAVHSTSFLERASSANSSGVVV</sequence>
<dbReference type="GO" id="GO:0016020">
    <property type="term" value="C:membrane"/>
    <property type="evidence" value="ECO:0007669"/>
    <property type="project" value="UniProtKB-SubCell"/>
</dbReference>
<dbReference type="EMBL" id="CAJFDH010000004">
    <property type="protein sequence ID" value="CAD5218867.1"/>
    <property type="molecule type" value="Genomic_DNA"/>
</dbReference>
<comment type="subcellular location">
    <subcellularLocation>
        <location evidence="1">Membrane</location>
        <topology evidence="1">Multi-pass membrane protein</topology>
    </subcellularLocation>
</comment>
<gene>
    <name evidence="6" type="ORF">BOKJ2_LOCUS8077</name>
</gene>
<keyword evidence="2 5" id="KW-0812">Transmembrane</keyword>
<dbReference type="PANTHER" id="PTHR31154:SF4">
    <property type="entry name" value="MEMBRANE TRANSPORTER PROTEIN"/>
    <property type="match status" value="1"/>
</dbReference>
<dbReference type="AlphaFoldDB" id="A0A811KUD7"/>
<keyword evidence="3 5" id="KW-1133">Transmembrane helix</keyword>
<feature type="transmembrane region" description="Helical" evidence="5">
    <location>
        <begin position="296"/>
        <end position="315"/>
    </location>
</feature>
<feature type="transmembrane region" description="Helical" evidence="5">
    <location>
        <begin position="188"/>
        <end position="205"/>
    </location>
</feature>
<evidence type="ECO:0000256" key="3">
    <source>
        <dbReference type="ARBA" id="ARBA00022989"/>
    </source>
</evidence>
<accession>A0A811KUD7</accession>
<keyword evidence="7" id="KW-1185">Reference proteome</keyword>
<dbReference type="PANTHER" id="PTHR31154">
    <property type="entry name" value="MEMBRANE TRANSPORTER PROTEIN"/>
    <property type="match status" value="1"/>
</dbReference>
<dbReference type="Proteomes" id="UP000614601">
    <property type="component" value="Unassembled WGS sequence"/>
</dbReference>
<feature type="transmembrane region" description="Helical" evidence="5">
    <location>
        <begin position="90"/>
        <end position="120"/>
    </location>
</feature>
<dbReference type="Proteomes" id="UP000783686">
    <property type="component" value="Unassembled WGS sequence"/>
</dbReference>
<proteinExistence type="predicted"/>
<feature type="transmembrane region" description="Helical" evidence="5">
    <location>
        <begin position="225"/>
        <end position="256"/>
    </location>
</feature>
<evidence type="ECO:0008006" key="8">
    <source>
        <dbReference type="Google" id="ProtNLM"/>
    </source>
</evidence>
<dbReference type="InterPro" id="IPR002781">
    <property type="entry name" value="TM_pro_TauE-like"/>
</dbReference>
<evidence type="ECO:0000313" key="7">
    <source>
        <dbReference type="Proteomes" id="UP000614601"/>
    </source>
</evidence>
<protein>
    <recommendedName>
        <fullName evidence="8">Membrane transporter protein</fullName>
    </recommendedName>
</protein>
<evidence type="ECO:0000256" key="2">
    <source>
        <dbReference type="ARBA" id="ARBA00022692"/>
    </source>
</evidence>
<evidence type="ECO:0000256" key="4">
    <source>
        <dbReference type="ARBA" id="ARBA00023136"/>
    </source>
</evidence>
<feature type="transmembrane region" description="Helical" evidence="5">
    <location>
        <begin position="157"/>
        <end position="176"/>
    </location>
</feature>
<name>A0A811KUD7_9BILA</name>
<feature type="transmembrane region" description="Helical" evidence="5">
    <location>
        <begin position="347"/>
        <end position="366"/>
    </location>
</feature>
<evidence type="ECO:0000256" key="5">
    <source>
        <dbReference type="SAM" id="Phobius"/>
    </source>
</evidence>
<dbReference type="EMBL" id="CAJFCW020000004">
    <property type="protein sequence ID" value="CAG9112001.1"/>
    <property type="molecule type" value="Genomic_DNA"/>
</dbReference>
<dbReference type="OrthoDB" id="5846871at2759"/>
<organism evidence="6 7">
    <name type="scientific">Bursaphelenchus okinawaensis</name>
    <dbReference type="NCBI Taxonomy" id="465554"/>
    <lineage>
        <taxon>Eukaryota</taxon>
        <taxon>Metazoa</taxon>
        <taxon>Ecdysozoa</taxon>
        <taxon>Nematoda</taxon>
        <taxon>Chromadorea</taxon>
        <taxon>Rhabditida</taxon>
        <taxon>Tylenchina</taxon>
        <taxon>Tylenchomorpha</taxon>
        <taxon>Aphelenchoidea</taxon>
        <taxon>Aphelenchoididae</taxon>
        <taxon>Bursaphelenchus</taxon>
    </lineage>
</organism>
<feature type="transmembrane region" description="Helical" evidence="5">
    <location>
        <begin position="132"/>
        <end position="151"/>
    </location>
</feature>
<evidence type="ECO:0000313" key="6">
    <source>
        <dbReference type="EMBL" id="CAD5218867.1"/>
    </source>
</evidence>
<reference evidence="6" key="1">
    <citation type="submission" date="2020-09" db="EMBL/GenBank/DDBJ databases">
        <authorList>
            <person name="Kikuchi T."/>
        </authorList>
    </citation>
    <scope>NUCLEOTIDE SEQUENCE</scope>
    <source>
        <strain evidence="6">SH1</strain>
    </source>
</reference>